<proteinExistence type="predicted"/>
<name>A0A1W1EJU6_9ZZZZ</name>
<dbReference type="EMBL" id="FRYL01000027">
    <property type="protein sequence ID" value="SHO81086.1"/>
    <property type="molecule type" value="Genomic_DNA"/>
</dbReference>
<protein>
    <submittedName>
        <fullName evidence="1">Uncharacterized protein</fullName>
    </submittedName>
</protein>
<reference evidence="1" key="1">
    <citation type="submission" date="2016-10" db="EMBL/GenBank/DDBJ databases">
        <authorList>
            <person name="de Groot N.N."/>
        </authorList>
    </citation>
    <scope>NUCLEOTIDE SEQUENCE</scope>
</reference>
<accession>A0A1W1EJU6</accession>
<gene>
    <name evidence="1" type="ORF">MNB_SV-15-805</name>
</gene>
<sequence>MAYTQYSDKQIDKFHRQKYILHLEKITKNLYKMLREESTSQEQFINKFNSLKISLEKLKAVELYTTHHKEMENYITLFHQKIGLEDFLLEDIRELELANLNRLQKLKNSGRYKKDKHKKEFKNY</sequence>
<evidence type="ECO:0000313" key="1">
    <source>
        <dbReference type="EMBL" id="SHO81086.1"/>
    </source>
</evidence>
<dbReference type="AlphaFoldDB" id="A0A1W1EJU6"/>
<organism evidence="1">
    <name type="scientific">hydrothermal vent metagenome</name>
    <dbReference type="NCBI Taxonomy" id="652676"/>
    <lineage>
        <taxon>unclassified sequences</taxon>
        <taxon>metagenomes</taxon>
        <taxon>ecological metagenomes</taxon>
    </lineage>
</organism>